<dbReference type="SMART" id="SM00358">
    <property type="entry name" value="DSRM"/>
    <property type="match status" value="1"/>
</dbReference>
<evidence type="ECO:0000256" key="16">
    <source>
        <dbReference type="PROSITE-ProRule" id="PRU00657"/>
    </source>
</evidence>
<keyword evidence="4" id="KW-0479">Metal-binding</keyword>
<dbReference type="SUPFAM" id="SSF54768">
    <property type="entry name" value="dsRNA-binding domain-like"/>
    <property type="match status" value="1"/>
</dbReference>
<dbReference type="GO" id="GO:0003723">
    <property type="term" value="F:RNA binding"/>
    <property type="evidence" value="ECO:0007669"/>
    <property type="project" value="UniProtKB-UniRule"/>
</dbReference>
<dbReference type="Pfam" id="PF00636">
    <property type="entry name" value="Ribonuclease_3"/>
    <property type="match status" value="2"/>
</dbReference>
<dbReference type="EMBL" id="JAKKPZ010000009">
    <property type="protein sequence ID" value="KAI1717166.1"/>
    <property type="molecule type" value="Genomic_DNA"/>
</dbReference>
<dbReference type="GO" id="GO:0004530">
    <property type="term" value="F:deoxyribonuclease I activity"/>
    <property type="evidence" value="ECO:0007669"/>
    <property type="project" value="TreeGrafter"/>
</dbReference>
<dbReference type="SUPFAM" id="SSF69065">
    <property type="entry name" value="RNase III domain-like"/>
    <property type="match status" value="2"/>
</dbReference>
<dbReference type="GO" id="GO:0005524">
    <property type="term" value="F:ATP binding"/>
    <property type="evidence" value="ECO:0007669"/>
    <property type="project" value="UniProtKB-KW"/>
</dbReference>
<evidence type="ECO:0000256" key="13">
    <source>
        <dbReference type="ARBA" id="ARBA00023158"/>
    </source>
</evidence>
<dbReference type="InterPro" id="IPR001650">
    <property type="entry name" value="Helicase_C-like"/>
</dbReference>
<dbReference type="Pfam" id="PF03368">
    <property type="entry name" value="Dicer_dimer"/>
    <property type="match status" value="1"/>
</dbReference>
<evidence type="ECO:0000256" key="3">
    <source>
        <dbReference type="ARBA" id="ARBA00022722"/>
    </source>
</evidence>
<dbReference type="InterPro" id="IPR044441">
    <property type="entry name" value="DICER_DSRM"/>
</dbReference>
<keyword evidence="13" id="KW-0943">RNA-mediated gene silencing</keyword>
<evidence type="ECO:0000256" key="10">
    <source>
        <dbReference type="ARBA" id="ARBA00022840"/>
    </source>
</evidence>
<dbReference type="Pfam" id="PF04851">
    <property type="entry name" value="ResIII"/>
    <property type="match status" value="1"/>
</dbReference>
<dbReference type="GO" id="GO:0005634">
    <property type="term" value="C:nucleus"/>
    <property type="evidence" value="ECO:0007669"/>
    <property type="project" value="TreeGrafter"/>
</dbReference>
<comment type="cofactor">
    <cofactor evidence="2">
        <name>Mg(2+)</name>
        <dbReference type="ChEBI" id="CHEBI:18420"/>
    </cofactor>
</comment>
<protein>
    <submittedName>
        <fullName evidence="23">Ribonuclease III domain-containing protein</fullName>
    </submittedName>
</protein>
<dbReference type="Pfam" id="PF20931">
    <property type="entry name" value="Dicer_platform"/>
    <property type="match status" value="1"/>
</dbReference>
<dbReference type="Pfam" id="PF20932">
    <property type="entry name" value="Dicer_dsRBD"/>
    <property type="match status" value="1"/>
</dbReference>
<dbReference type="GO" id="GO:0005737">
    <property type="term" value="C:cytoplasm"/>
    <property type="evidence" value="ECO:0007669"/>
    <property type="project" value="TreeGrafter"/>
</dbReference>
<keyword evidence="10" id="KW-0067">ATP-binding</keyword>
<keyword evidence="12 16" id="KW-0694">RNA-binding</keyword>
<keyword evidence="5" id="KW-0677">Repeat</keyword>
<dbReference type="Gene3D" id="3.40.50.300">
    <property type="entry name" value="P-loop containing nucleotide triphosphate hydrolases"/>
    <property type="match status" value="2"/>
</dbReference>
<keyword evidence="8" id="KW-0378">Hydrolase</keyword>
<dbReference type="CDD" id="cd00593">
    <property type="entry name" value="RIBOc"/>
    <property type="match status" value="2"/>
</dbReference>
<dbReference type="InterPro" id="IPR000999">
    <property type="entry name" value="RNase_III_dom"/>
</dbReference>
<evidence type="ECO:0000256" key="5">
    <source>
        <dbReference type="ARBA" id="ARBA00022737"/>
    </source>
</evidence>
<dbReference type="SUPFAM" id="SSF52540">
    <property type="entry name" value="P-loop containing nucleoside triphosphate hydrolases"/>
    <property type="match status" value="1"/>
</dbReference>
<keyword evidence="3" id="KW-0540">Nuclease</keyword>
<feature type="domain" description="Helicase ATP-binding" evidence="20">
    <location>
        <begin position="22"/>
        <end position="196"/>
    </location>
</feature>
<dbReference type="PROSITE" id="PS50821">
    <property type="entry name" value="PAZ"/>
    <property type="match status" value="1"/>
</dbReference>
<evidence type="ECO:0000256" key="4">
    <source>
        <dbReference type="ARBA" id="ARBA00022723"/>
    </source>
</evidence>
<feature type="domain" description="DRBM" evidence="17">
    <location>
        <begin position="1795"/>
        <end position="1860"/>
    </location>
</feature>
<dbReference type="GO" id="GO:0070578">
    <property type="term" value="C:RISC-loading complex"/>
    <property type="evidence" value="ECO:0007669"/>
    <property type="project" value="TreeGrafter"/>
</dbReference>
<keyword evidence="7" id="KW-0255">Endonuclease</keyword>
<dbReference type="InterPro" id="IPR036085">
    <property type="entry name" value="PAZ_dom_sf"/>
</dbReference>
<dbReference type="PROSITE" id="PS51194">
    <property type="entry name" value="HELICASE_CTER"/>
    <property type="match status" value="1"/>
</dbReference>
<feature type="domain" description="PAZ" evidence="19">
    <location>
        <begin position="835"/>
        <end position="966"/>
    </location>
</feature>
<dbReference type="PROSITE" id="PS50142">
    <property type="entry name" value="RNASE_3_2"/>
    <property type="match status" value="2"/>
</dbReference>
<evidence type="ECO:0000256" key="14">
    <source>
        <dbReference type="ARBA" id="ARBA00023211"/>
    </source>
</evidence>
<dbReference type="SMART" id="SM00949">
    <property type="entry name" value="PAZ"/>
    <property type="match status" value="1"/>
</dbReference>
<dbReference type="SMART" id="SM00535">
    <property type="entry name" value="RIBOc"/>
    <property type="match status" value="2"/>
</dbReference>
<dbReference type="CDD" id="cd18034">
    <property type="entry name" value="DEXHc_dicer"/>
    <property type="match status" value="1"/>
</dbReference>
<dbReference type="PROSITE" id="PS51192">
    <property type="entry name" value="HELICASE_ATP_BIND_1"/>
    <property type="match status" value="1"/>
</dbReference>
<comment type="caution">
    <text evidence="23">The sequence shown here is derived from an EMBL/GenBank/DDBJ whole genome shotgun (WGS) entry which is preliminary data.</text>
</comment>
<dbReference type="Gene3D" id="2.170.260.10">
    <property type="entry name" value="paz domain"/>
    <property type="match status" value="1"/>
</dbReference>
<dbReference type="InterPro" id="IPR038248">
    <property type="entry name" value="Dicer_dimer_sf"/>
</dbReference>
<dbReference type="PROSITE" id="PS50137">
    <property type="entry name" value="DS_RBD"/>
    <property type="match status" value="1"/>
</dbReference>
<evidence type="ECO:0000259" key="17">
    <source>
        <dbReference type="PROSITE" id="PS50137"/>
    </source>
</evidence>
<dbReference type="PROSITE" id="PS51327">
    <property type="entry name" value="DICER_DSRBF"/>
    <property type="match status" value="1"/>
</dbReference>
<dbReference type="GO" id="GO:0006309">
    <property type="term" value="P:apoptotic DNA fragmentation"/>
    <property type="evidence" value="ECO:0007669"/>
    <property type="project" value="TreeGrafter"/>
</dbReference>
<dbReference type="Pfam" id="PF02170">
    <property type="entry name" value="PAZ"/>
    <property type="match status" value="1"/>
</dbReference>
<dbReference type="SMART" id="SM00490">
    <property type="entry name" value="HELICc"/>
    <property type="match status" value="1"/>
</dbReference>
<reference evidence="23" key="1">
    <citation type="submission" date="2022-01" db="EMBL/GenBank/DDBJ databases">
        <title>Genome Sequence Resource for Two Populations of Ditylenchus destructor, the Migratory Endoparasitic Phytonematode.</title>
        <authorList>
            <person name="Zhang H."/>
            <person name="Lin R."/>
            <person name="Xie B."/>
        </authorList>
    </citation>
    <scope>NUCLEOTIDE SEQUENCE</scope>
    <source>
        <strain evidence="23">BazhouSP</strain>
    </source>
</reference>
<dbReference type="GO" id="GO:0004386">
    <property type="term" value="F:helicase activity"/>
    <property type="evidence" value="ECO:0007669"/>
    <property type="project" value="UniProtKB-KW"/>
</dbReference>
<dbReference type="GO" id="GO:0031054">
    <property type="term" value="P:pre-miRNA processing"/>
    <property type="evidence" value="ECO:0007669"/>
    <property type="project" value="InterPro"/>
</dbReference>
<dbReference type="GO" id="GO:0003677">
    <property type="term" value="F:DNA binding"/>
    <property type="evidence" value="ECO:0007669"/>
    <property type="project" value="InterPro"/>
</dbReference>
<evidence type="ECO:0000259" key="20">
    <source>
        <dbReference type="PROSITE" id="PS51192"/>
    </source>
</evidence>
<gene>
    <name evidence="23" type="ORF">DdX_06897</name>
</gene>
<dbReference type="GO" id="GO:0046872">
    <property type="term" value="F:metal ion binding"/>
    <property type="evidence" value="ECO:0007669"/>
    <property type="project" value="UniProtKB-KW"/>
</dbReference>
<evidence type="ECO:0000256" key="1">
    <source>
        <dbReference type="ARBA" id="ARBA00001936"/>
    </source>
</evidence>
<dbReference type="InterPro" id="IPR014720">
    <property type="entry name" value="dsRBD_dom"/>
</dbReference>
<keyword evidence="6" id="KW-0547">Nucleotide-binding</keyword>
<name>A0AAD4R8N6_9BILA</name>
<dbReference type="FunFam" id="1.10.1520.10:FF:000005">
    <property type="entry name" value="Putative endoribonuclease dicer"/>
    <property type="match status" value="1"/>
</dbReference>
<feature type="domain" description="Helicase C-terminal" evidence="21">
    <location>
        <begin position="349"/>
        <end position="529"/>
    </location>
</feature>
<keyword evidence="14" id="KW-0464">Manganese</keyword>
<dbReference type="Gene3D" id="3.30.160.20">
    <property type="match status" value="1"/>
</dbReference>
<evidence type="ECO:0000259" key="19">
    <source>
        <dbReference type="PROSITE" id="PS50821"/>
    </source>
</evidence>
<dbReference type="InterPro" id="IPR003100">
    <property type="entry name" value="PAZ_dom"/>
</dbReference>
<evidence type="ECO:0000256" key="9">
    <source>
        <dbReference type="ARBA" id="ARBA00022806"/>
    </source>
</evidence>
<dbReference type="PANTHER" id="PTHR14950:SF37">
    <property type="entry name" value="ENDORIBONUCLEASE DICER"/>
    <property type="match status" value="1"/>
</dbReference>
<evidence type="ECO:0000313" key="24">
    <source>
        <dbReference type="Proteomes" id="UP001201812"/>
    </source>
</evidence>
<comment type="cofactor">
    <cofactor evidence="1">
        <name>Mn(2+)</name>
        <dbReference type="ChEBI" id="CHEBI:29035"/>
    </cofactor>
</comment>
<dbReference type="Gene3D" id="3.30.160.380">
    <property type="entry name" value="Dicer dimerisation domain"/>
    <property type="match status" value="1"/>
</dbReference>
<dbReference type="SMART" id="SM00487">
    <property type="entry name" value="DEXDc"/>
    <property type="match status" value="1"/>
</dbReference>
<evidence type="ECO:0000256" key="12">
    <source>
        <dbReference type="ARBA" id="ARBA00022884"/>
    </source>
</evidence>
<dbReference type="InterPro" id="IPR048512">
    <property type="entry name" value="Dicer_platform"/>
</dbReference>
<dbReference type="FunFam" id="1.10.1520.10:FF:000023">
    <property type="entry name" value="Endoribonuclease dcr-1"/>
    <property type="match status" value="1"/>
</dbReference>
<feature type="domain" description="RNase III" evidence="18">
    <location>
        <begin position="1348"/>
        <end position="1554"/>
    </location>
</feature>
<evidence type="ECO:0000256" key="2">
    <source>
        <dbReference type="ARBA" id="ARBA00001946"/>
    </source>
</evidence>
<proteinExistence type="inferred from homology"/>
<organism evidence="23 24">
    <name type="scientific">Ditylenchus destructor</name>
    <dbReference type="NCBI Taxonomy" id="166010"/>
    <lineage>
        <taxon>Eukaryota</taxon>
        <taxon>Metazoa</taxon>
        <taxon>Ecdysozoa</taxon>
        <taxon>Nematoda</taxon>
        <taxon>Chromadorea</taxon>
        <taxon>Rhabditida</taxon>
        <taxon>Tylenchina</taxon>
        <taxon>Tylenchomorpha</taxon>
        <taxon>Sphaerularioidea</taxon>
        <taxon>Anguinidae</taxon>
        <taxon>Anguininae</taxon>
        <taxon>Ditylenchus</taxon>
    </lineage>
</organism>
<evidence type="ECO:0000256" key="7">
    <source>
        <dbReference type="ARBA" id="ARBA00022759"/>
    </source>
</evidence>
<feature type="domain" description="RNase III" evidence="18">
    <location>
        <begin position="1606"/>
        <end position="1770"/>
    </location>
</feature>
<dbReference type="InterPro" id="IPR027417">
    <property type="entry name" value="P-loop_NTPase"/>
</dbReference>
<keyword evidence="24" id="KW-1185">Reference proteome</keyword>
<dbReference type="InterPro" id="IPR005034">
    <property type="entry name" value="Dicer_dimerisation"/>
</dbReference>
<evidence type="ECO:0000259" key="21">
    <source>
        <dbReference type="PROSITE" id="PS51194"/>
    </source>
</evidence>
<dbReference type="Proteomes" id="UP001201812">
    <property type="component" value="Unassembled WGS sequence"/>
</dbReference>
<dbReference type="InterPro" id="IPR006935">
    <property type="entry name" value="Helicase/UvrB_N"/>
</dbReference>
<keyword evidence="11" id="KW-0460">Magnesium</keyword>
<dbReference type="SUPFAM" id="SSF101690">
    <property type="entry name" value="PAZ domain"/>
    <property type="match status" value="1"/>
</dbReference>
<evidence type="ECO:0000256" key="8">
    <source>
        <dbReference type="ARBA" id="ARBA00022801"/>
    </source>
</evidence>
<dbReference type="PROSITE" id="PS00517">
    <property type="entry name" value="RNASE_3_1"/>
    <property type="match status" value="1"/>
</dbReference>
<dbReference type="InterPro" id="IPR014001">
    <property type="entry name" value="Helicase_ATP-bd"/>
</dbReference>
<dbReference type="PANTHER" id="PTHR14950">
    <property type="entry name" value="DICER-RELATED"/>
    <property type="match status" value="1"/>
</dbReference>
<evidence type="ECO:0000313" key="23">
    <source>
        <dbReference type="EMBL" id="KAI1717166.1"/>
    </source>
</evidence>
<comment type="similarity">
    <text evidence="15 16">Belongs to the helicase family. Dicer subfamily.</text>
</comment>
<dbReference type="GO" id="GO:0004525">
    <property type="term" value="F:ribonuclease III activity"/>
    <property type="evidence" value="ECO:0007669"/>
    <property type="project" value="InterPro"/>
</dbReference>
<dbReference type="Pfam" id="PF00271">
    <property type="entry name" value="Helicase_C"/>
    <property type="match status" value="1"/>
</dbReference>
<dbReference type="InterPro" id="IPR036389">
    <property type="entry name" value="RNase_III_sf"/>
</dbReference>
<evidence type="ECO:0000259" key="22">
    <source>
        <dbReference type="PROSITE" id="PS51327"/>
    </source>
</evidence>
<accession>A0AAD4R8N6</accession>
<dbReference type="GO" id="GO:0030422">
    <property type="term" value="P:siRNA processing"/>
    <property type="evidence" value="ECO:0007669"/>
    <property type="project" value="InterPro"/>
</dbReference>
<evidence type="ECO:0000259" key="18">
    <source>
        <dbReference type="PROSITE" id="PS50142"/>
    </source>
</evidence>
<dbReference type="Gene3D" id="1.10.1520.10">
    <property type="entry name" value="Ribonuclease III domain"/>
    <property type="match status" value="2"/>
</dbReference>
<feature type="domain" description="Dicer dsRNA-binding fold" evidence="22">
    <location>
        <begin position="558"/>
        <end position="655"/>
    </location>
</feature>
<evidence type="ECO:0000256" key="11">
    <source>
        <dbReference type="ARBA" id="ARBA00022842"/>
    </source>
</evidence>
<evidence type="ECO:0000256" key="15">
    <source>
        <dbReference type="ARBA" id="ARBA00035116"/>
    </source>
</evidence>
<evidence type="ECO:0000256" key="6">
    <source>
        <dbReference type="ARBA" id="ARBA00022741"/>
    </source>
</evidence>
<sequence length="1875" mass="213468">MTSRVKEVDSKFFTPRDYQLELLSRAVHHNTIVSLGTGTGKTFIAVLLIKEYAFRLLANNQKVVFLVDKVALVEQQAAHIESHTSLSVGRMHGKRTNWSKPEEWSEFFKKHHVLVLTAQVLVDLINHGYFDISTAALIILDECHHSMGRRHPYRVILDVYRKLPADRRGRILGLTASVLNKRMPLYRLEESLKNLEEIMCSRLEPINDLCTTLKYGAKPTRFVQFCLDDTPKASTARKILNRLSQFVERNCEFQPDLDIDPRQPIREAISRTFSILDQLGTWCAWKVSFSWQKRIAKFIEDPVLGNKQKRILHMAETAFRTCTRILGDDVQHVRSCANLLPFVSSRMSRVIEILKEYEPSARANAGYEDPMFCLIFVDQRYVAYIINVLLKMLAKWEPKDFGFIRPDFVVGHTGVFVDTDEANAAHKRQEHVLYKFRNGTLNLLVSTNVLEEGIDVRNCNLVIRFDPPVDFRSFVQSRGRARKENSHFFILANQCDHQRITEDMNIYEQIEEFLLKRYKSEDDAIVDEEGHGMIEIVDSIVEPYVVAKTNARVTMSTAIGLVNRYCSKLPSDVFTRLVPQIHAQPIKGPNGTTLFQAQLVFPINSPVKKIITLPHPLSTKAHALRAVALKACRILHEEGELNDNLLPMGKDTVANLLSELDDEDLPYIAIKPGSAKRRRLYDRKMSKHVLGTLVQPNQPCYIYVVDMRLIKPISEEGNPKKRRIMDPIQVDSAFGFLSSKLIPCVPGFPIFQRQGEMEVHIIKAFSMPSLTENDLYLVELFHRHVFDDILRVGRGDVDFAPEHSPIPLLIVPLRKVQCINSDGLSITDYELDYRRLSETIREPPKVPPDEVRKNFKFDESVFFDAVVMPWYRCSEQFAYYYVAEVCRNQNPASPFPDEKFKSFNEYFWNKYQIKIFDQEQCLLDVDHTSARMNLLLPRITSARNAKKYLDPSQRQVLVPELLHIHPLSAPLWTMLIGLPTVFYRMNALLLADEFRHRVMSEAFNRSSNTSSNFEWPKLEYATVNSDNTQQPIKNLDQLKKIISAEQEVAMDRSSEFDDDADVDERSEKRTPSFNIEVWNPADAVEFQNPDPVLTNGSKGPQMADDETIAMGNVSIHNFGDMSDEELDGEDDYDILLDFKTSMHEKLAHLREPFELSDDCDVSAYGNGWDDDESNVAKIDLENIQIPLAISSNSKDIDVTALMRDLESSIGQTAFQGGASGANTGGAIISAGVQRAAQKKMYLDSMEAMDASDRLTHRKQREEIVDILEFDESQTDNHGDRIEIMDTESSDEDSAFEEKSSSTNDLCTIPLPDLINGTFKVFAPDLPWMRFSFDEDLLSKNPFGVPPTLLLQALTTSSASDGINLERLETIGDSFLKLAVTNYLYHKHVDQHEGKLSFARSKEVSNSRLFNLGKRRGIPHLMEASKFDPHVNWLPPGYASTTEFHALNPLELDESAMDESQLESASADGTPILVQKKEQSGDGTGWGDANAGASENYKVENGVETITFSQSTKPTAENPDLPPLPYNMLTQQYVSDKSIADSVEALIGAHLVSLGPMSTLKFMSWLGVKVLTEQVEPFQPLLRFIDTENEPDRSKNQLTKMYIQFSLDQVEQAISYEFGNKAYLLQAFTHASYYHNQVTGCYQRLEFLGDAVLDYLITRFLFEHEKQYSPGVLTDLRSALVNNTIFASLAVKYGFHKHFIAICPGLYHMIEKFVNLCKSKGNFEHCTNFDDEMFMITEDEIDEGHEEDIEVPKALGDIFESIAGAVYLDCGMNLDIVWRVFYNLMKESIEECCRNPPQSPVRELFERKNCKARFTKLERVLETGKVRVTVDVNDMRFVGMGRSYRIAKSTAAKRALKHLRGLEKSATGDKDKIPKK</sequence>
<keyword evidence="9" id="KW-0347">Helicase</keyword>